<evidence type="ECO:0000313" key="3">
    <source>
        <dbReference type="Proteomes" id="UP001610334"/>
    </source>
</evidence>
<gene>
    <name evidence="2" type="ORF">BJX63DRAFT_411689</name>
</gene>
<protein>
    <submittedName>
        <fullName evidence="2">Uncharacterized protein</fullName>
    </submittedName>
</protein>
<name>A0ABR4GXB2_9EURO</name>
<sequence length="116" mass="13082">MAGKCRGLLKHLKYEIYCPCAGFEALSEQLQPGHPNIICRGCGHRLSQHGPTSLADIQPATDKLITLQQTGEADSATARGKKKRKRKRTGKGWISFNYPSYCNRIYLRLNVIFYLN</sequence>
<comment type="caution">
    <text evidence="2">The sequence shown here is derived from an EMBL/GenBank/DDBJ whole genome shotgun (WGS) entry which is preliminary data.</text>
</comment>
<feature type="compositionally biased region" description="Basic residues" evidence="1">
    <location>
        <begin position="79"/>
        <end position="89"/>
    </location>
</feature>
<keyword evidence="3" id="KW-1185">Reference proteome</keyword>
<proteinExistence type="predicted"/>
<reference evidence="2 3" key="1">
    <citation type="submission" date="2024-07" db="EMBL/GenBank/DDBJ databases">
        <title>Section-level genome sequencing and comparative genomics of Aspergillus sections Usti and Cavernicolus.</title>
        <authorList>
            <consortium name="Lawrence Berkeley National Laboratory"/>
            <person name="Nybo J.L."/>
            <person name="Vesth T.C."/>
            <person name="Theobald S."/>
            <person name="Frisvad J.C."/>
            <person name="Larsen T.O."/>
            <person name="Kjaerboelling I."/>
            <person name="Rothschild-Mancinelli K."/>
            <person name="Lyhne E.K."/>
            <person name="Kogle M.E."/>
            <person name="Barry K."/>
            <person name="Clum A."/>
            <person name="Na H."/>
            <person name="Ledsgaard L."/>
            <person name="Lin J."/>
            <person name="Lipzen A."/>
            <person name="Kuo A."/>
            <person name="Riley R."/>
            <person name="Mondo S."/>
            <person name="Labutti K."/>
            <person name="Haridas S."/>
            <person name="Pangalinan J."/>
            <person name="Salamov A.A."/>
            <person name="Simmons B.A."/>
            <person name="Magnuson J.K."/>
            <person name="Chen J."/>
            <person name="Drula E."/>
            <person name="Henrissat B."/>
            <person name="Wiebenga A."/>
            <person name="Lubbers R.J."/>
            <person name="Gomes A.C."/>
            <person name="Makela M.R."/>
            <person name="Stajich J."/>
            <person name="Grigoriev I.V."/>
            <person name="Mortensen U.H."/>
            <person name="De Vries R.P."/>
            <person name="Baker S.E."/>
            <person name="Andersen M.R."/>
        </authorList>
    </citation>
    <scope>NUCLEOTIDE SEQUENCE [LARGE SCALE GENOMIC DNA]</scope>
    <source>
        <strain evidence="2 3">CBS 588.65</strain>
    </source>
</reference>
<evidence type="ECO:0000313" key="2">
    <source>
        <dbReference type="EMBL" id="KAL2807614.1"/>
    </source>
</evidence>
<accession>A0ABR4GXB2</accession>
<evidence type="ECO:0000256" key="1">
    <source>
        <dbReference type="SAM" id="MobiDB-lite"/>
    </source>
</evidence>
<dbReference type="EMBL" id="JBFXLT010000136">
    <property type="protein sequence ID" value="KAL2807614.1"/>
    <property type="molecule type" value="Genomic_DNA"/>
</dbReference>
<organism evidence="2 3">
    <name type="scientific">Aspergillus granulosus</name>
    <dbReference type="NCBI Taxonomy" id="176169"/>
    <lineage>
        <taxon>Eukaryota</taxon>
        <taxon>Fungi</taxon>
        <taxon>Dikarya</taxon>
        <taxon>Ascomycota</taxon>
        <taxon>Pezizomycotina</taxon>
        <taxon>Eurotiomycetes</taxon>
        <taxon>Eurotiomycetidae</taxon>
        <taxon>Eurotiales</taxon>
        <taxon>Aspergillaceae</taxon>
        <taxon>Aspergillus</taxon>
        <taxon>Aspergillus subgen. Nidulantes</taxon>
    </lineage>
</organism>
<feature type="region of interest" description="Disordered" evidence="1">
    <location>
        <begin position="70"/>
        <end position="89"/>
    </location>
</feature>
<dbReference type="Proteomes" id="UP001610334">
    <property type="component" value="Unassembled WGS sequence"/>
</dbReference>